<dbReference type="Gene3D" id="1.10.8.10">
    <property type="entry name" value="DNA helicase RuvA subunit, C-terminal domain"/>
    <property type="match status" value="1"/>
</dbReference>
<accession>A0AAD8YCI1</accession>
<evidence type="ECO:0000313" key="3">
    <source>
        <dbReference type="Proteomes" id="UP001224775"/>
    </source>
</evidence>
<sequence length="291" mass="31152">MSSTDESISLLLSMGFDSGSSQQALQICEGNVERAVECLLSGNISAGGTTANSGVTNSSSQLSLVQSDVSQYSNPLGRSACTVIALTLAYNCIGQFNYASPESFIDSTLLTRSINDGIKLYSELRDNNSSGVEHSSVEDILVACSGRDNIIISSLKLFPNSPRQGVLSNSSSNQHMGLEALLTQCQMDSSESYTAVVITKTPETVLVILPTQSAASNSNAKFILIDSHPRPQQLAPHFPTGSYALFHPTLSSLVASLREIFPVTELGDGVPELMQMMYNSFDIYPFQLSRG</sequence>
<keyword evidence="3" id="KW-1185">Reference proteome</keyword>
<evidence type="ECO:0000313" key="2">
    <source>
        <dbReference type="EMBL" id="KAK1743904.1"/>
    </source>
</evidence>
<gene>
    <name evidence="2" type="ORF">QTG54_005501</name>
</gene>
<dbReference type="EMBL" id="JATAAI010000008">
    <property type="protein sequence ID" value="KAK1743904.1"/>
    <property type="molecule type" value="Genomic_DNA"/>
</dbReference>
<evidence type="ECO:0000259" key="1">
    <source>
        <dbReference type="PROSITE" id="PS50030"/>
    </source>
</evidence>
<organism evidence="2 3">
    <name type="scientific">Skeletonema marinoi</name>
    <dbReference type="NCBI Taxonomy" id="267567"/>
    <lineage>
        <taxon>Eukaryota</taxon>
        <taxon>Sar</taxon>
        <taxon>Stramenopiles</taxon>
        <taxon>Ochrophyta</taxon>
        <taxon>Bacillariophyta</taxon>
        <taxon>Coscinodiscophyceae</taxon>
        <taxon>Thalassiosirophycidae</taxon>
        <taxon>Thalassiosirales</taxon>
        <taxon>Skeletonemataceae</taxon>
        <taxon>Skeletonema</taxon>
        <taxon>Skeletonema marinoi-dohrnii complex</taxon>
    </lineage>
</organism>
<dbReference type="Proteomes" id="UP001224775">
    <property type="component" value="Unassembled WGS sequence"/>
</dbReference>
<name>A0AAD8YCI1_9STRA</name>
<dbReference type="PROSITE" id="PS50030">
    <property type="entry name" value="UBA"/>
    <property type="match status" value="1"/>
</dbReference>
<proteinExistence type="predicted"/>
<dbReference type="SMART" id="SM00165">
    <property type="entry name" value="UBA"/>
    <property type="match status" value="1"/>
</dbReference>
<dbReference type="AlphaFoldDB" id="A0AAD8YCI1"/>
<reference evidence="2" key="1">
    <citation type="submission" date="2023-06" db="EMBL/GenBank/DDBJ databases">
        <title>Survivors Of The Sea: Transcriptome response of Skeletonema marinoi to long-term dormancy.</title>
        <authorList>
            <person name="Pinder M.I.M."/>
            <person name="Kourtchenko O."/>
            <person name="Robertson E.K."/>
            <person name="Larsson T."/>
            <person name="Maumus F."/>
            <person name="Osuna-Cruz C.M."/>
            <person name="Vancaester E."/>
            <person name="Stenow R."/>
            <person name="Vandepoele K."/>
            <person name="Ploug H."/>
            <person name="Bruchert V."/>
            <person name="Godhe A."/>
            <person name="Topel M."/>
        </authorList>
    </citation>
    <scope>NUCLEOTIDE SEQUENCE</scope>
    <source>
        <strain evidence="2">R05AC</strain>
    </source>
</reference>
<dbReference type="InterPro" id="IPR009060">
    <property type="entry name" value="UBA-like_sf"/>
</dbReference>
<dbReference type="Pfam" id="PF00627">
    <property type="entry name" value="UBA"/>
    <property type="match status" value="1"/>
</dbReference>
<feature type="domain" description="UBA" evidence="1">
    <location>
        <begin position="3"/>
        <end position="42"/>
    </location>
</feature>
<protein>
    <recommendedName>
        <fullName evidence="1">UBA domain-containing protein</fullName>
    </recommendedName>
</protein>
<dbReference type="SUPFAM" id="SSF46934">
    <property type="entry name" value="UBA-like"/>
    <property type="match status" value="1"/>
</dbReference>
<dbReference type="CDD" id="cd14291">
    <property type="entry name" value="UBA1_NUB1_like"/>
    <property type="match status" value="1"/>
</dbReference>
<dbReference type="InterPro" id="IPR015940">
    <property type="entry name" value="UBA"/>
</dbReference>
<comment type="caution">
    <text evidence="2">The sequence shown here is derived from an EMBL/GenBank/DDBJ whole genome shotgun (WGS) entry which is preliminary data.</text>
</comment>